<dbReference type="InterPro" id="IPR003644">
    <property type="entry name" value="Calx_beta"/>
</dbReference>
<feature type="domain" description="Calx-beta" evidence="5">
    <location>
        <begin position="945"/>
        <end position="1043"/>
    </location>
</feature>
<evidence type="ECO:0000313" key="6">
    <source>
        <dbReference type="EMBL" id="KAK7486800.1"/>
    </source>
</evidence>
<dbReference type="EMBL" id="JACVVK020000173">
    <property type="protein sequence ID" value="KAK7486800.1"/>
    <property type="molecule type" value="Genomic_DNA"/>
</dbReference>
<dbReference type="SUPFAM" id="SSF49899">
    <property type="entry name" value="Concanavalin A-like lectins/glucanases"/>
    <property type="match status" value="1"/>
</dbReference>
<evidence type="ECO:0000259" key="5">
    <source>
        <dbReference type="SMART" id="SM00237"/>
    </source>
</evidence>
<dbReference type="FunFam" id="2.60.40.2030:FF:000017">
    <property type="entry name" value="Adhesion G protein-coupled receptor V1"/>
    <property type="match status" value="1"/>
</dbReference>
<protein>
    <recommendedName>
        <fullName evidence="5">Calx-beta domain-containing protein</fullName>
    </recommendedName>
</protein>
<dbReference type="Pfam" id="PF13385">
    <property type="entry name" value="Laminin_G_3"/>
    <property type="match status" value="1"/>
</dbReference>
<evidence type="ECO:0000256" key="3">
    <source>
        <dbReference type="ARBA" id="ARBA00022837"/>
    </source>
</evidence>
<feature type="domain" description="Calx-beta" evidence="5">
    <location>
        <begin position="715"/>
        <end position="815"/>
    </location>
</feature>
<evidence type="ECO:0000256" key="1">
    <source>
        <dbReference type="ARBA" id="ARBA00022729"/>
    </source>
</evidence>
<dbReference type="Gene3D" id="2.60.120.200">
    <property type="match status" value="1"/>
</dbReference>
<feature type="non-terminal residue" evidence="6">
    <location>
        <position position="1722"/>
    </location>
</feature>
<keyword evidence="7" id="KW-1185">Reference proteome</keyword>
<dbReference type="Proteomes" id="UP001519460">
    <property type="component" value="Unassembled WGS sequence"/>
</dbReference>
<dbReference type="InterPro" id="IPR038081">
    <property type="entry name" value="CalX-like_sf"/>
</dbReference>
<keyword evidence="2" id="KW-0677">Repeat</keyword>
<feature type="domain" description="Calx-beta" evidence="5">
    <location>
        <begin position="212"/>
        <end position="319"/>
    </location>
</feature>
<keyword evidence="1 4" id="KW-0732">Signal</keyword>
<feature type="chain" id="PRO_5044870800" description="Calx-beta domain-containing protein" evidence="4">
    <location>
        <begin position="30"/>
        <end position="1722"/>
    </location>
</feature>
<dbReference type="PANTHER" id="PTHR46682:SF1">
    <property type="entry name" value="ADHESION G-PROTEIN COUPLED RECEPTOR V1"/>
    <property type="match status" value="1"/>
</dbReference>
<comment type="caution">
    <text evidence="6">The sequence shown here is derived from an EMBL/GenBank/DDBJ whole genome shotgun (WGS) entry which is preliminary data.</text>
</comment>
<feature type="domain" description="Calx-beta" evidence="5">
    <location>
        <begin position="1471"/>
        <end position="1576"/>
    </location>
</feature>
<feature type="domain" description="Calx-beta" evidence="5">
    <location>
        <begin position="335"/>
        <end position="447"/>
    </location>
</feature>
<feature type="domain" description="Calx-beta" evidence="5">
    <location>
        <begin position="828"/>
        <end position="931"/>
    </location>
</feature>
<organism evidence="6 7">
    <name type="scientific">Batillaria attramentaria</name>
    <dbReference type="NCBI Taxonomy" id="370345"/>
    <lineage>
        <taxon>Eukaryota</taxon>
        <taxon>Metazoa</taxon>
        <taxon>Spiralia</taxon>
        <taxon>Lophotrochozoa</taxon>
        <taxon>Mollusca</taxon>
        <taxon>Gastropoda</taxon>
        <taxon>Caenogastropoda</taxon>
        <taxon>Sorbeoconcha</taxon>
        <taxon>Cerithioidea</taxon>
        <taxon>Batillariidae</taxon>
        <taxon>Batillaria</taxon>
    </lineage>
</organism>
<feature type="signal peptide" evidence="4">
    <location>
        <begin position="1"/>
        <end position="29"/>
    </location>
</feature>
<dbReference type="PANTHER" id="PTHR46682">
    <property type="entry name" value="ADHESION G-PROTEIN COUPLED RECEPTOR V1"/>
    <property type="match status" value="1"/>
</dbReference>
<dbReference type="SMART" id="SM00237">
    <property type="entry name" value="Calx_beta"/>
    <property type="match status" value="8"/>
</dbReference>
<evidence type="ECO:0000313" key="7">
    <source>
        <dbReference type="Proteomes" id="UP001519460"/>
    </source>
</evidence>
<dbReference type="InterPro" id="IPR026919">
    <property type="entry name" value="ADGRV1"/>
</dbReference>
<evidence type="ECO:0000256" key="4">
    <source>
        <dbReference type="SAM" id="SignalP"/>
    </source>
</evidence>
<feature type="domain" description="Calx-beta" evidence="5">
    <location>
        <begin position="1623"/>
        <end position="1722"/>
    </location>
</feature>
<name>A0ABD0KIF0_9CAEN</name>
<keyword evidence="3" id="KW-0106">Calcium</keyword>
<dbReference type="InterPro" id="IPR013320">
    <property type="entry name" value="ConA-like_dom_sf"/>
</dbReference>
<evidence type="ECO:0000256" key="2">
    <source>
        <dbReference type="ARBA" id="ARBA00022737"/>
    </source>
</evidence>
<accession>A0ABD0KIF0</accession>
<dbReference type="SUPFAM" id="SSF141072">
    <property type="entry name" value="CalX-like"/>
    <property type="match status" value="13"/>
</dbReference>
<reference evidence="6 7" key="1">
    <citation type="journal article" date="2023" name="Sci. Data">
        <title>Genome assembly of the Korean intertidal mud-creeper Batillaria attramentaria.</title>
        <authorList>
            <person name="Patra A.K."/>
            <person name="Ho P.T."/>
            <person name="Jun S."/>
            <person name="Lee S.J."/>
            <person name="Kim Y."/>
            <person name="Won Y.J."/>
        </authorList>
    </citation>
    <scope>NUCLEOTIDE SEQUENCE [LARGE SCALE GENOMIC DNA]</scope>
    <source>
        <strain evidence="6">Wonlab-2016</strain>
    </source>
</reference>
<sequence length="1722" mass="184657">MEKPSGVLIMDLVLVMTVVLTVLLSGASGQTVQFFDRSVDTSEGKQFTVRVQLLGSITEDVLVIVDVDSDVNGDFIGNTQVATFTTTSTIASVAFTVRDDDEPESKELFYLHLTLIDSRVSLGSPSSIPVTIEASDDAFGVFGFLQVNSTSPAAELSVDISPVTGQVTFQPMEREAILQLQIRPDVQPEHDETFIVKLTSATYNARINESEMTLTIRANDAPVRFAQETYVFEEGPQTRSVSVTVTRGLDAEGNVIGPLDTEITAVYRFDSGSAVSGQDFSSSDGELTFGAGETTKTIAFYINDDTSPEIAETFKIRIQRLSDTRKAVLSSPYVANIIISANDYPNGVITFEATSETSNEIPMQPINEDAYSIARFTVLRNQGTFDEVSVIWTVERADGKTEPVEQDVGPQNGTLVFADGENRKDIELTIVQDSLPEPSEQFDITLVSATGDAQIRGITTAKLTIEDSDNVYGRVEFGPDTIHRIDITRNPRTLLLSITRDGGRLEDVLVNVSVTYSDDGVEQLPENIFEQSEVTATLPAGQDPTVITINILPSAFLTIGGRFVAALEDVRLDTDPAYGVFNSPTLGTRSQLVVAVSEAEANGESGFNKTAHITVEEPDSGSIQIPLLIIREGMSGTAAIRWTVSGVDQSANSVDTNDVGVLSGTINIPSGSFSIELIVSILADDVPEIDETMVVRLESIEPFATQRLRPGATEVFITVLENDNPQGVFQFASTMSDSYVVEEGTQPITVVVERTGGDLVAGSVQFIVEPNGEEDFFGAPNALLFEPGVRTRTATILAKNEGDPELTEHFTLKLLPLGNSTLGDRTSINVTVSESNFPYGKIQFGEDPAIIFTSETVDGNPVNVSLGIERDMGTFGTVTVPWTLSPATDTDLQPSSGVIVFQPGQTAYTLVLQVVNDDVTEQAETYAVQLGSPTGGAVSGIPMVATITITENDNPIVFTETLVNVDEPGTYQFTVQRSGNLDGAVSVACRTIDGSASKLDADYREIVREELSFASGEATKTVTVTVLDDEVPEGNETFTLELFDVTGDLLITENSRATLVILANDDAYGVFSFALTDDNRVEEGSTVYFDIVRGEGSFGQVEVSWEIQNLQNTPLAEGSEFESVRGSVVFQAQEGRLPLSITPLADAQPEGQETFQVALTGVRVLTGLADRSLARLGDINLRVQVVVLASDDPNGRFAFPSTSRELSVAEDFDPGDEAMTQTTFTVERRQGTQGTAQVLWQIFSEPLGTNLPVMFDLLFTGQRPATMSRVPAKQREGTGTTVLNFSGASDSHVTVPSSAEPAAADLSDGFSISAWVQPSPLCNGYIVARSSADGTSHYYSLRLTATAASTTLDMTLTGSSVANEISPAVSGIVTQDGRWHHVLVAVGNNSVQFYLDGALIRSSDVEDLYQTPALKDLTPASGTLMYSEGVRIGTFSVRSVQDIEEEGDEVFTVSLVATTGGAKLSLQDSRTTLTVLKSDNANGLFGFEVCSPAHMENENTVVRCNVVRQRGDDGTVTVTWLIQQRTAAGLTSAESDFTNYTGTVVFAPGERFKTFEAQVTEETVPELDEHFDITLVSVESDDGLVGSTNVSGASINPSAHRLQVTIAANDYPYGLLQFSSVIGVPPSVDAGGLIEPATQVPTVVVGEEGGVVPLVVERAQGLLGSVSVEWRTIDRTAVSEGKIPPDYVGGAGRLDLQNGENFGFVNITVRDNSVPEGEKTFQ</sequence>
<dbReference type="Gene3D" id="2.60.40.2030">
    <property type="match status" value="11"/>
</dbReference>
<proteinExistence type="predicted"/>
<gene>
    <name evidence="6" type="ORF">BaRGS_00021947</name>
</gene>
<dbReference type="Pfam" id="PF03160">
    <property type="entry name" value="Calx-beta"/>
    <property type="match status" value="12"/>
</dbReference>
<feature type="domain" description="Calx-beta" evidence="5">
    <location>
        <begin position="1058"/>
        <end position="1160"/>
    </location>
</feature>